<evidence type="ECO:0000313" key="4">
    <source>
        <dbReference type="EMBL" id="SEB11073.1"/>
    </source>
</evidence>
<dbReference type="Proteomes" id="UP000198584">
    <property type="component" value="Unassembled WGS sequence"/>
</dbReference>
<sequence length="155" mass="17405">MINVPNDQLIQTTVNELMIPADKVAHVQVGNPLEHALLVLVKTGYSAVPVLDPAYMLKGTISKAAIIEQTLGIEQFEFDNLSEMCVNTVMKTDIPTLHKEDSFEKALKSVIDNPFVCVADEEGSFDGILTRRAILKQLNRYLHTQTHLFRDKVER</sequence>
<dbReference type="AlphaFoldDB" id="A0A1H4GN88"/>
<dbReference type="CDD" id="cd04643">
    <property type="entry name" value="CBS_pair_bac"/>
    <property type="match status" value="1"/>
</dbReference>
<protein>
    <submittedName>
        <fullName evidence="4">CBS domain-containing protein</fullName>
    </submittedName>
</protein>
<dbReference type="InterPro" id="IPR051257">
    <property type="entry name" value="Diverse_CBS-Domain"/>
</dbReference>
<dbReference type="PANTHER" id="PTHR43080">
    <property type="entry name" value="CBS DOMAIN-CONTAINING PROTEIN CBSX3, MITOCHONDRIAL"/>
    <property type="match status" value="1"/>
</dbReference>
<evidence type="ECO:0000313" key="5">
    <source>
        <dbReference type="Proteomes" id="UP000198584"/>
    </source>
</evidence>
<dbReference type="STRING" id="571932.SAMN05421743_11738"/>
<evidence type="ECO:0000259" key="3">
    <source>
        <dbReference type="PROSITE" id="PS51371"/>
    </source>
</evidence>
<dbReference type="NCBIfam" id="NF041630">
    <property type="entry name" value="CBS_CbpB"/>
    <property type="match status" value="1"/>
</dbReference>
<dbReference type="OrthoDB" id="2375431at2"/>
<dbReference type="PANTHER" id="PTHR43080:SF30">
    <property type="entry name" value="CYCLIC DI-AMP RECEPTOR B"/>
    <property type="match status" value="1"/>
</dbReference>
<dbReference type="RefSeq" id="WP_093046164.1">
    <property type="nucleotide sequence ID" value="NZ_FNQR01000017.1"/>
</dbReference>
<dbReference type="SUPFAM" id="SSF54631">
    <property type="entry name" value="CBS-domain pair"/>
    <property type="match status" value="1"/>
</dbReference>
<dbReference type="InterPro" id="IPR046342">
    <property type="entry name" value="CBS_dom_sf"/>
</dbReference>
<dbReference type="InterPro" id="IPR000644">
    <property type="entry name" value="CBS_dom"/>
</dbReference>
<feature type="domain" description="CBS" evidence="3">
    <location>
        <begin position="18"/>
        <end position="78"/>
    </location>
</feature>
<dbReference type="InterPro" id="IPR048125">
    <property type="entry name" value="CBS_CbpB"/>
</dbReference>
<dbReference type="Pfam" id="PF00571">
    <property type="entry name" value="CBS"/>
    <property type="match status" value="2"/>
</dbReference>
<evidence type="ECO:0000256" key="2">
    <source>
        <dbReference type="PROSITE-ProRule" id="PRU00703"/>
    </source>
</evidence>
<keyword evidence="1 2" id="KW-0129">CBS domain</keyword>
<dbReference type="EMBL" id="FNQR01000017">
    <property type="protein sequence ID" value="SEB11073.1"/>
    <property type="molecule type" value="Genomic_DNA"/>
</dbReference>
<gene>
    <name evidence="4" type="ORF">SAMN05421743_11738</name>
</gene>
<evidence type="ECO:0000256" key="1">
    <source>
        <dbReference type="ARBA" id="ARBA00023122"/>
    </source>
</evidence>
<dbReference type="PROSITE" id="PS51371">
    <property type="entry name" value="CBS"/>
    <property type="match status" value="1"/>
</dbReference>
<keyword evidence="5" id="KW-1185">Reference proteome</keyword>
<name>A0A1H4GN88_9BACI</name>
<proteinExistence type="predicted"/>
<accession>A0A1H4GN88</accession>
<dbReference type="Gene3D" id="3.10.580.10">
    <property type="entry name" value="CBS-domain"/>
    <property type="match status" value="1"/>
</dbReference>
<organism evidence="4 5">
    <name type="scientific">Thalassobacillus cyri</name>
    <dbReference type="NCBI Taxonomy" id="571932"/>
    <lineage>
        <taxon>Bacteria</taxon>
        <taxon>Bacillati</taxon>
        <taxon>Bacillota</taxon>
        <taxon>Bacilli</taxon>
        <taxon>Bacillales</taxon>
        <taxon>Bacillaceae</taxon>
        <taxon>Thalassobacillus</taxon>
    </lineage>
</organism>
<reference evidence="4 5" key="1">
    <citation type="submission" date="2016-10" db="EMBL/GenBank/DDBJ databases">
        <authorList>
            <person name="de Groot N.N."/>
        </authorList>
    </citation>
    <scope>NUCLEOTIDE SEQUENCE [LARGE SCALE GENOMIC DNA]</scope>
    <source>
        <strain evidence="4 5">CCM7597</strain>
    </source>
</reference>